<name>A0ABW6IPW2_STRWE</name>
<accession>A0ABW6IPW2</accession>
<evidence type="ECO:0000313" key="2">
    <source>
        <dbReference type="EMBL" id="MFE5979595.1"/>
    </source>
</evidence>
<dbReference type="EMBL" id="JBHTRV010000004">
    <property type="protein sequence ID" value="MFE5979595.1"/>
    <property type="molecule type" value="Genomic_DNA"/>
</dbReference>
<feature type="chain" id="PRO_5045694804" evidence="1">
    <location>
        <begin position="33"/>
        <end position="137"/>
    </location>
</feature>
<gene>
    <name evidence="2" type="ORF">ACFQ63_07780</name>
</gene>
<keyword evidence="3" id="KW-1185">Reference proteome</keyword>
<sequence length="137" mass="14569">MQSTLVRRAISTAIALTALGAGVLAGGGTAAAANKDGELEYREFGLFYNSSLMGSVFDLYLADSNLADDRFPGYGSGQGEIVDNNAASYFNRDRVVWFVYTGSYAGGIEGSIPAGYYGNASLTFKNQVSSAYHYKAR</sequence>
<proteinExistence type="predicted"/>
<evidence type="ECO:0000313" key="3">
    <source>
        <dbReference type="Proteomes" id="UP001600424"/>
    </source>
</evidence>
<evidence type="ECO:0000256" key="1">
    <source>
        <dbReference type="SAM" id="SignalP"/>
    </source>
</evidence>
<protein>
    <submittedName>
        <fullName evidence="2">Uncharacterized protein</fullName>
    </submittedName>
</protein>
<reference evidence="2 3" key="1">
    <citation type="submission" date="2024-09" db="EMBL/GenBank/DDBJ databases">
        <title>The Natural Products Discovery Center: Release of the First 8490 Sequenced Strains for Exploring Actinobacteria Biosynthetic Diversity.</title>
        <authorList>
            <person name="Kalkreuter E."/>
            <person name="Kautsar S.A."/>
            <person name="Yang D."/>
            <person name="Bader C.D."/>
            <person name="Teijaro C.N."/>
            <person name="Fluegel L."/>
            <person name="Davis C.M."/>
            <person name="Simpson J.R."/>
            <person name="Lauterbach L."/>
            <person name="Steele A.D."/>
            <person name="Gui C."/>
            <person name="Meng S."/>
            <person name="Li G."/>
            <person name="Viehrig K."/>
            <person name="Ye F."/>
            <person name="Su P."/>
            <person name="Kiefer A.F."/>
            <person name="Nichols A."/>
            <person name="Cepeda A.J."/>
            <person name="Yan W."/>
            <person name="Fan B."/>
            <person name="Jiang Y."/>
            <person name="Adhikari A."/>
            <person name="Zheng C.-J."/>
            <person name="Schuster L."/>
            <person name="Cowan T.M."/>
            <person name="Smanski M.J."/>
            <person name="Chevrette M.G."/>
            <person name="De Carvalho L.P.S."/>
            <person name="Shen B."/>
        </authorList>
    </citation>
    <scope>NUCLEOTIDE SEQUENCE [LARGE SCALE GENOMIC DNA]</scope>
    <source>
        <strain evidence="2 3">NPDC056472</strain>
    </source>
</reference>
<feature type="signal peptide" evidence="1">
    <location>
        <begin position="1"/>
        <end position="32"/>
    </location>
</feature>
<comment type="caution">
    <text evidence="2">The sequence shown here is derived from an EMBL/GenBank/DDBJ whole genome shotgun (WGS) entry which is preliminary data.</text>
</comment>
<keyword evidence="1" id="KW-0732">Signal</keyword>
<dbReference type="Proteomes" id="UP001600424">
    <property type="component" value="Unassembled WGS sequence"/>
</dbReference>
<dbReference type="RefSeq" id="WP_017239451.1">
    <property type="nucleotide sequence ID" value="NZ_JBHTRV010000004.1"/>
</dbReference>
<organism evidence="2 3">
    <name type="scientific">Streptomyces wedmorensis</name>
    <dbReference type="NCBI Taxonomy" id="43759"/>
    <lineage>
        <taxon>Bacteria</taxon>
        <taxon>Bacillati</taxon>
        <taxon>Actinomycetota</taxon>
        <taxon>Actinomycetes</taxon>
        <taxon>Kitasatosporales</taxon>
        <taxon>Streptomycetaceae</taxon>
        <taxon>Streptomyces</taxon>
    </lineage>
</organism>